<protein>
    <submittedName>
        <fullName evidence="1">Uncharacterized protein</fullName>
    </submittedName>
</protein>
<gene>
    <name evidence="1" type="ORF">SAMN03080606_01165</name>
</gene>
<dbReference type="Proteomes" id="UP000198636">
    <property type="component" value="Unassembled WGS sequence"/>
</dbReference>
<dbReference type="OrthoDB" id="2016983at2"/>
<accession>A0A1G5EIR3</accession>
<dbReference type="EMBL" id="FMUS01000005">
    <property type="protein sequence ID" value="SCY26570.1"/>
    <property type="molecule type" value="Genomic_DNA"/>
</dbReference>
<sequence length="94" mass="10890">MKKKIELININCPSCGTPIVTTYRGRDVKGELLHKCSKCKRYWKVDYTNQKVIWVKGKEDNTQDKEFKLDMSTGKCHPLYLGNIDKALLRREGA</sequence>
<organism evidence="1 2">
    <name type="scientific">Alkaliphilus peptidifermentans DSM 18978</name>
    <dbReference type="NCBI Taxonomy" id="1120976"/>
    <lineage>
        <taxon>Bacteria</taxon>
        <taxon>Bacillati</taxon>
        <taxon>Bacillota</taxon>
        <taxon>Clostridia</taxon>
        <taxon>Peptostreptococcales</taxon>
        <taxon>Natronincolaceae</taxon>
        <taxon>Alkaliphilus</taxon>
    </lineage>
</organism>
<dbReference type="RefSeq" id="WP_091541031.1">
    <property type="nucleotide sequence ID" value="NZ_FMUS01000005.1"/>
</dbReference>
<evidence type="ECO:0000313" key="2">
    <source>
        <dbReference type="Proteomes" id="UP000198636"/>
    </source>
</evidence>
<proteinExistence type="predicted"/>
<reference evidence="1 2" key="1">
    <citation type="submission" date="2016-10" db="EMBL/GenBank/DDBJ databases">
        <authorList>
            <person name="de Groot N.N."/>
        </authorList>
    </citation>
    <scope>NUCLEOTIDE SEQUENCE [LARGE SCALE GENOMIC DNA]</scope>
    <source>
        <strain evidence="1 2">DSM 18978</strain>
    </source>
</reference>
<dbReference type="AlphaFoldDB" id="A0A1G5EIR3"/>
<keyword evidence="2" id="KW-1185">Reference proteome</keyword>
<evidence type="ECO:0000313" key="1">
    <source>
        <dbReference type="EMBL" id="SCY26570.1"/>
    </source>
</evidence>
<name>A0A1G5EIR3_9FIRM</name>